<dbReference type="PANTHER" id="PTHR45947:SF3">
    <property type="entry name" value="SULFOQUINOVOSYL TRANSFERASE SQD2"/>
    <property type="match status" value="1"/>
</dbReference>
<dbReference type="EMBL" id="BOVK01000015">
    <property type="protein sequence ID" value="GIQ68408.1"/>
    <property type="molecule type" value="Genomic_DNA"/>
</dbReference>
<evidence type="ECO:0000313" key="3">
    <source>
        <dbReference type="EMBL" id="GIQ68408.1"/>
    </source>
</evidence>
<dbReference type="PANTHER" id="PTHR45947">
    <property type="entry name" value="SULFOQUINOVOSYL TRANSFERASE SQD2"/>
    <property type="match status" value="1"/>
</dbReference>
<accession>A0A8J4H490</accession>
<dbReference type="InterPro" id="IPR028098">
    <property type="entry name" value="Glyco_trans_4-like_N"/>
</dbReference>
<dbReference type="Pfam" id="PF00534">
    <property type="entry name" value="Glycos_transf_1"/>
    <property type="match status" value="1"/>
</dbReference>
<sequence length="366" mass="41087">MRILMIAPEQFPLPGDNSVEICMLAIAKRMVKQHSITIVCRRFPQQKARSQIGGVHIVRLAAKSKSYLSSVLRYLKHQRFDLIQVDNRPHYMARVKRLCPGTPVSLFLHSLTFVPNQPKVAASLNKADLIVSNSTSLTQRLGTRFPRQRHKIKTAHLGVDTERFKPADPAKRQAARSAYQLNRCFAILFAGRLIPRKGVHVLIQATRLVQKKVPHAKLMIVGRGKQPYIRSLKAQAKKAGVAAAFIGKVPHSKMHRLYQAADCFVCPSQLHEAFGLVNVEAMSAGVPVIASSIGGIKEIIQHGKNGYLVRNYRSPESFAAYIIKLANKKTTAAYISRMGRDTAVRQFNWQRTADRLSLIYSQRRRG</sequence>
<keyword evidence="4" id="KW-1185">Reference proteome</keyword>
<dbReference type="InterPro" id="IPR050194">
    <property type="entry name" value="Glycosyltransferase_grp1"/>
</dbReference>
<proteinExistence type="predicted"/>
<evidence type="ECO:0000259" key="2">
    <source>
        <dbReference type="Pfam" id="PF13439"/>
    </source>
</evidence>
<dbReference type="RefSeq" id="WP_213410996.1">
    <property type="nucleotide sequence ID" value="NZ_BOVK01000015.1"/>
</dbReference>
<evidence type="ECO:0000259" key="1">
    <source>
        <dbReference type="Pfam" id="PF00534"/>
    </source>
</evidence>
<dbReference type="AlphaFoldDB" id="A0A8J4H490"/>
<evidence type="ECO:0000313" key="4">
    <source>
        <dbReference type="Proteomes" id="UP000677918"/>
    </source>
</evidence>
<keyword evidence="3" id="KW-0167">Capsid protein</keyword>
<organism evidence="3 4">
    <name type="scientific">Xylanibacillus composti</name>
    <dbReference type="NCBI Taxonomy" id="1572762"/>
    <lineage>
        <taxon>Bacteria</taxon>
        <taxon>Bacillati</taxon>
        <taxon>Bacillota</taxon>
        <taxon>Bacilli</taxon>
        <taxon>Bacillales</taxon>
        <taxon>Paenibacillaceae</taxon>
        <taxon>Xylanibacillus</taxon>
    </lineage>
</organism>
<dbReference type="Gene3D" id="3.40.50.2000">
    <property type="entry name" value="Glycogen Phosphorylase B"/>
    <property type="match status" value="2"/>
</dbReference>
<gene>
    <name evidence="3" type="primary">cotSA_1</name>
    <name evidence="3" type="ORF">XYCOK13_12320</name>
</gene>
<dbReference type="SUPFAM" id="SSF53756">
    <property type="entry name" value="UDP-Glycosyltransferase/glycogen phosphorylase"/>
    <property type="match status" value="1"/>
</dbReference>
<feature type="domain" description="Glycosyl transferase family 1" evidence="1">
    <location>
        <begin position="186"/>
        <end position="340"/>
    </location>
</feature>
<protein>
    <submittedName>
        <fullName evidence="3">Spore coat protein SA</fullName>
    </submittedName>
</protein>
<dbReference type="Proteomes" id="UP000677918">
    <property type="component" value="Unassembled WGS sequence"/>
</dbReference>
<dbReference type="InterPro" id="IPR001296">
    <property type="entry name" value="Glyco_trans_1"/>
</dbReference>
<feature type="domain" description="Glycosyltransferase subfamily 4-like N-terminal" evidence="2">
    <location>
        <begin position="19"/>
        <end position="163"/>
    </location>
</feature>
<name>A0A8J4H490_9BACL</name>
<dbReference type="CDD" id="cd03801">
    <property type="entry name" value="GT4_PimA-like"/>
    <property type="match status" value="1"/>
</dbReference>
<comment type="caution">
    <text evidence="3">The sequence shown here is derived from an EMBL/GenBank/DDBJ whole genome shotgun (WGS) entry which is preliminary data.</text>
</comment>
<keyword evidence="3" id="KW-0946">Virion</keyword>
<dbReference type="GO" id="GO:0016757">
    <property type="term" value="F:glycosyltransferase activity"/>
    <property type="evidence" value="ECO:0007669"/>
    <property type="project" value="InterPro"/>
</dbReference>
<dbReference type="Pfam" id="PF13439">
    <property type="entry name" value="Glyco_transf_4"/>
    <property type="match status" value="1"/>
</dbReference>
<reference evidence="3" key="1">
    <citation type="submission" date="2021-04" db="EMBL/GenBank/DDBJ databases">
        <title>Draft genome sequence of Xylanibacillus composti strain K13.</title>
        <authorList>
            <person name="Uke A."/>
            <person name="Chhe C."/>
            <person name="Baramee S."/>
            <person name="Kosugi A."/>
        </authorList>
    </citation>
    <scope>NUCLEOTIDE SEQUENCE</scope>
    <source>
        <strain evidence="3">K13</strain>
    </source>
</reference>